<dbReference type="Pfam" id="PF05576">
    <property type="entry name" value="Peptidase_S37"/>
    <property type="match status" value="1"/>
</dbReference>
<evidence type="ECO:0000313" key="6">
    <source>
        <dbReference type="Proteomes" id="UP000569329"/>
    </source>
</evidence>
<dbReference type="SUPFAM" id="SSF53474">
    <property type="entry name" value="alpha/beta-Hydrolases"/>
    <property type="match status" value="1"/>
</dbReference>
<evidence type="ECO:0000256" key="4">
    <source>
        <dbReference type="SAM" id="SignalP"/>
    </source>
</evidence>
<keyword evidence="2 4" id="KW-0732">Signal</keyword>
<dbReference type="EMBL" id="JACGWZ010000004">
    <property type="protein sequence ID" value="MBA8825982.1"/>
    <property type="molecule type" value="Genomic_DNA"/>
</dbReference>
<feature type="chain" id="PRO_5032724945" description="Aminopeptidase" evidence="4">
    <location>
        <begin position="27"/>
        <end position="463"/>
    </location>
</feature>
<evidence type="ECO:0000256" key="2">
    <source>
        <dbReference type="ARBA" id="ARBA00022729"/>
    </source>
</evidence>
<feature type="signal peptide" evidence="4">
    <location>
        <begin position="1"/>
        <end position="26"/>
    </location>
</feature>
<evidence type="ECO:0000313" key="5">
    <source>
        <dbReference type="EMBL" id="MBA8825982.1"/>
    </source>
</evidence>
<dbReference type="GO" id="GO:0006508">
    <property type="term" value="P:proteolysis"/>
    <property type="evidence" value="ECO:0007669"/>
    <property type="project" value="UniProtKB-KW"/>
</dbReference>
<proteinExistence type="predicted"/>
<name>A0A839DVI2_9PSEU</name>
<dbReference type="InterPro" id="IPR029058">
    <property type="entry name" value="AB_hydrolase_fold"/>
</dbReference>
<dbReference type="Proteomes" id="UP000569329">
    <property type="component" value="Unassembled WGS sequence"/>
</dbReference>
<gene>
    <name evidence="5" type="ORF">FHX42_003348</name>
</gene>
<evidence type="ECO:0000256" key="3">
    <source>
        <dbReference type="ARBA" id="ARBA00022801"/>
    </source>
</evidence>
<keyword evidence="1" id="KW-0645">Protease</keyword>
<dbReference type="PANTHER" id="PTHR11010:SF38">
    <property type="entry name" value="LYSOSOMAL PRO-X CARBOXYPEPTIDASE"/>
    <property type="match status" value="1"/>
</dbReference>
<dbReference type="Gene3D" id="3.40.50.1820">
    <property type="entry name" value="alpha/beta hydrolase"/>
    <property type="match status" value="2"/>
</dbReference>
<keyword evidence="6" id="KW-1185">Reference proteome</keyword>
<dbReference type="AlphaFoldDB" id="A0A839DVI2"/>
<evidence type="ECO:0008006" key="7">
    <source>
        <dbReference type="Google" id="ProtNLM"/>
    </source>
</evidence>
<keyword evidence="3" id="KW-0378">Hydrolase</keyword>
<accession>A0A839DVI2</accession>
<reference evidence="5 6" key="1">
    <citation type="submission" date="2020-07" db="EMBL/GenBank/DDBJ databases">
        <title>Sequencing the genomes of 1000 actinobacteria strains.</title>
        <authorList>
            <person name="Klenk H.-P."/>
        </authorList>
    </citation>
    <scope>NUCLEOTIDE SEQUENCE [LARGE SCALE GENOMIC DNA]</scope>
    <source>
        <strain evidence="5 6">DSM 45975</strain>
    </source>
</reference>
<organism evidence="5 6">
    <name type="scientific">Halosaccharopolyspora lacisalsi</name>
    <dbReference type="NCBI Taxonomy" id="1000566"/>
    <lineage>
        <taxon>Bacteria</taxon>
        <taxon>Bacillati</taxon>
        <taxon>Actinomycetota</taxon>
        <taxon>Actinomycetes</taxon>
        <taxon>Pseudonocardiales</taxon>
        <taxon>Pseudonocardiaceae</taxon>
        <taxon>Halosaccharopolyspora</taxon>
    </lineage>
</organism>
<comment type="caution">
    <text evidence="5">The sequence shown here is derived from an EMBL/GenBank/DDBJ whole genome shotgun (WGS) entry which is preliminary data.</text>
</comment>
<sequence length="463" mass="51898">MRRRSVLTGFAAYALLGSGTVLPAVAAASGRRLNEALETVPGLTVVGEHTAPRGFRFLELDFVQPVDHADPASGLFRQRLTLLHRGFERPVVAHTSGYDVPEGPFRAEPTRLLDANQISIEHRFFGESRPNPVDWNELTIRQMAADEHRIIRVLGEVYRARWITTGASKGGMTAIYHRCLHPHDVAGTIAYVAPNNVDNERDHYDEFLANVGTAECRAALTALQRQALIRRDELVARLRARAASQGFTFDRVIGGIERGLEMSVVDTRFAFWQYRGLTDRDAIPATTASTDAIYEFIDATVGFSFYTDQGIRPYVPYYYQAGTQLGWPHVTPTELEDLLHHEQLLHPRGLVPREIPMRFRPHVMDRVDRWVRYAGQRLLFVYGENDPWSAEPFRLGPGTRDSAVRTVPGGNHGSEIAGLADEQRRQAIAAVRRWAGVGEEASLLDAQPFLPGLDDRPMPHRPL</sequence>
<dbReference type="PANTHER" id="PTHR11010">
    <property type="entry name" value="PROTEASE S28 PRO-X CARBOXYPEPTIDASE-RELATED"/>
    <property type="match status" value="1"/>
</dbReference>
<evidence type="ECO:0000256" key="1">
    <source>
        <dbReference type="ARBA" id="ARBA00022670"/>
    </source>
</evidence>
<dbReference type="GO" id="GO:0008239">
    <property type="term" value="F:dipeptidyl-peptidase activity"/>
    <property type="evidence" value="ECO:0007669"/>
    <property type="project" value="TreeGrafter"/>
</dbReference>
<dbReference type="InterPro" id="IPR008761">
    <property type="entry name" value="Peptidase_S37"/>
</dbReference>
<protein>
    <recommendedName>
        <fullName evidence="7">Aminopeptidase</fullName>
    </recommendedName>
</protein>
<dbReference type="RefSeq" id="WP_182545215.1">
    <property type="nucleotide sequence ID" value="NZ_JACGWZ010000004.1"/>
</dbReference>